<name>A0AAV7N099_PLEWA</name>
<sequence length="100" mass="11054">MEASRGCHLPPDGGHSFPDSVFLSMFKIVIANQEEFIDIPEPEPNVLCITGHGFHPDYLLLPPAKEQICIAEDEAGFRFPVLDDFNISAEESNHSEPTTS</sequence>
<evidence type="ECO:0000313" key="1">
    <source>
        <dbReference type="EMBL" id="KAJ1109431.1"/>
    </source>
</evidence>
<reference evidence="1" key="1">
    <citation type="journal article" date="2022" name="bioRxiv">
        <title>Sequencing and chromosome-scale assembly of the giantPleurodeles waltlgenome.</title>
        <authorList>
            <person name="Brown T."/>
            <person name="Elewa A."/>
            <person name="Iarovenko S."/>
            <person name="Subramanian E."/>
            <person name="Araus A.J."/>
            <person name="Petzold A."/>
            <person name="Susuki M."/>
            <person name="Suzuki K.-i.T."/>
            <person name="Hayashi T."/>
            <person name="Toyoda A."/>
            <person name="Oliveira C."/>
            <person name="Osipova E."/>
            <person name="Leigh N.D."/>
            <person name="Simon A."/>
            <person name="Yun M.H."/>
        </authorList>
    </citation>
    <scope>NUCLEOTIDE SEQUENCE</scope>
    <source>
        <strain evidence="1">20211129_DDA</strain>
        <tissue evidence="1">Liver</tissue>
    </source>
</reference>
<organism evidence="1 2">
    <name type="scientific">Pleurodeles waltl</name>
    <name type="common">Iberian ribbed newt</name>
    <dbReference type="NCBI Taxonomy" id="8319"/>
    <lineage>
        <taxon>Eukaryota</taxon>
        <taxon>Metazoa</taxon>
        <taxon>Chordata</taxon>
        <taxon>Craniata</taxon>
        <taxon>Vertebrata</taxon>
        <taxon>Euteleostomi</taxon>
        <taxon>Amphibia</taxon>
        <taxon>Batrachia</taxon>
        <taxon>Caudata</taxon>
        <taxon>Salamandroidea</taxon>
        <taxon>Salamandridae</taxon>
        <taxon>Pleurodelinae</taxon>
        <taxon>Pleurodeles</taxon>
    </lineage>
</organism>
<dbReference type="AlphaFoldDB" id="A0AAV7N099"/>
<protein>
    <submittedName>
        <fullName evidence="1">Uncharacterized protein</fullName>
    </submittedName>
</protein>
<dbReference type="Proteomes" id="UP001066276">
    <property type="component" value="Chromosome 9"/>
</dbReference>
<gene>
    <name evidence="1" type="ORF">NDU88_006792</name>
</gene>
<evidence type="ECO:0000313" key="2">
    <source>
        <dbReference type="Proteomes" id="UP001066276"/>
    </source>
</evidence>
<comment type="caution">
    <text evidence="1">The sequence shown here is derived from an EMBL/GenBank/DDBJ whole genome shotgun (WGS) entry which is preliminary data.</text>
</comment>
<dbReference type="EMBL" id="JANPWB010000013">
    <property type="protein sequence ID" value="KAJ1109431.1"/>
    <property type="molecule type" value="Genomic_DNA"/>
</dbReference>
<proteinExistence type="predicted"/>
<keyword evidence="2" id="KW-1185">Reference proteome</keyword>
<accession>A0AAV7N099</accession>